<proteinExistence type="predicted"/>
<organism evidence="1">
    <name type="scientific">marine sediment metagenome</name>
    <dbReference type="NCBI Taxonomy" id="412755"/>
    <lineage>
        <taxon>unclassified sequences</taxon>
        <taxon>metagenomes</taxon>
        <taxon>ecological metagenomes</taxon>
    </lineage>
</organism>
<accession>A0A0F9MEF9</accession>
<dbReference type="InterPro" id="IPR013785">
    <property type="entry name" value="Aldolase_TIM"/>
</dbReference>
<gene>
    <name evidence="1" type="ORF">LCGC14_1099540</name>
</gene>
<comment type="caution">
    <text evidence="1">The sequence shown here is derived from an EMBL/GenBank/DDBJ whole genome shotgun (WGS) entry which is preliminary data.</text>
</comment>
<protein>
    <submittedName>
        <fullName evidence="1">Uncharacterized protein</fullName>
    </submittedName>
</protein>
<sequence>MYMGKNIRIGLENTLYYRRIEVVQNNLKLVKRMVRRAKEFGREPATVEEIREIFNFILYLSF</sequence>
<dbReference type="Gene3D" id="3.20.20.70">
    <property type="entry name" value="Aldolase class I"/>
    <property type="match status" value="1"/>
</dbReference>
<dbReference type="GO" id="GO:0043720">
    <property type="term" value="F:3-keto-5-aminohexanoate cleavage activity"/>
    <property type="evidence" value="ECO:0007669"/>
    <property type="project" value="InterPro"/>
</dbReference>
<dbReference type="Pfam" id="PF05853">
    <property type="entry name" value="BKACE"/>
    <property type="match status" value="1"/>
</dbReference>
<reference evidence="1" key="1">
    <citation type="journal article" date="2015" name="Nature">
        <title>Complex archaea that bridge the gap between prokaryotes and eukaryotes.</title>
        <authorList>
            <person name="Spang A."/>
            <person name="Saw J.H."/>
            <person name="Jorgensen S.L."/>
            <person name="Zaremba-Niedzwiedzka K."/>
            <person name="Martijn J."/>
            <person name="Lind A.E."/>
            <person name="van Eijk R."/>
            <person name="Schleper C."/>
            <person name="Guy L."/>
            <person name="Ettema T.J."/>
        </authorList>
    </citation>
    <scope>NUCLEOTIDE SEQUENCE</scope>
</reference>
<evidence type="ECO:0000313" key="1">
    <source>
        <dbReference type="EMBL" id="KKN04229.1"/>
    </source>
</evidence>
<dbReference type="EMBL" id="LAZR01004942">
    <property type="protein sequence ID" value="KKN04229.1"/>
    <property type="molecule type" value="Genomic_DNA"/>
</dbReference>
<name>A0A0F9MEF9_9ZZZZ</name>
<dbReference type="AlphaFoldDB" id="A0A0F9MEF9"/>
<dbReference type="InterPro" id="IPR008567">
    <property type="entry name" value="BKACE"/>
</dbReference>